<proteinExistence type="predicted"/>
<evidence type="ECO:0000313" key="3">
    <source>
        <dbReference type="Proteomes" id="UP000178370"/>
    </source>
</evidence>
<keyword evidence="1" id="KW-0472">Membrane</keyword>
<keyword evidence="1" id="KW-0812">Transmembrane</keyword>
<sequence length="106" mass="11874">MNTSRISLATGGLMIACAIVIDSFQFLLDLIPFVGWALAWFVSIVAALVFGIWLSHHDVSMMHHKRALRFLGTMLGEFIPVVNAIPLWTGSITYTVIQEWRSPDEI</sequence>
<feature type="transmembrane region" description="Helical" evidence="1">
    <location>
        <begin position="7"/>
        <end position="27"/>
    </location>
</feature>
<name>A0A1F6CPC1_9BACT</name>
<comment type="caution">
    <text evidence="2">The sequence shown here is derived from an EMBL/GenBank/DDBJ whole genome shotgun (WGS) entry which is preliminary data.</text>
</comment>
<protein>
    <submittedName>
        <fullName evidence="2">Uncharacterized protein</fullName>
    </submittedName>
</protein>
<feature type="transmembrane region" description="Helical" evidence="1">
    <location>
        <begin position="67"/>
        <end position="88"/>
    </location>
</feature>
<gene>
    <name evidence="2" type="ORF">A2763_00205</name>
</gene>
<dbReference type="Proteomes" id="UP000178370">
    <property type="component" value="Unassembled WGS sequence"/>
</dbReference>
<feature type="transmembrane region" description="Helical" evidence="1">
    <location>
        <begin position="33"/>
        <end position="55"/>
    </location>
</feature>
<evidence type="ECO:0000313" key="2">
    <source>
        <dbReference type="EMBL" id="OGG51013.1"/>
    </source>
</evidence>
<evidence type="ECO:0000256" key="1">
    <source>
        <dbReference type="SAM" id="Phobius"/>
    </source>
</evidence>
<dbReference type="STRING" id="1798482.A2763_00205"/>
<accession>A0A1F6CPC1</accession>
<keyword evidence="1" id="KW-1133">Transmembrane helix</keyword>
<dbReference type="EMBL" id="MFKV01000004">
    <property type="protein sequence ID" value="OGG51013.1"/>
    <property type="molecule type" value="Genomic_DNA"/>
</dbReference>
<dbReference type="PROSITE" id="PS51257">
    <property type="entry name" value="PROKAR_LIPOPROTEIN"/>
    <property type="match status" value="1"/>
</dbReference>
<organism evidence="2 3">
    <name type="scientific">Candidatus Kaiserbacteria bacterium RIFCSPHIGHO2_01_FULL_54_36</name>
    <dbReference type="NCBI Taxonomy" id="1798482"/>
    <lineage>
        <taxon>Bacteria</taxon>
        <taxon>Candidatus Kaiseribacteriota</taxon>
    </lineage>
</organism>
<dbReference type="AlphaFoldDB" id="A0A1F6CPC1"/>
<reference evidence="2 3" key="1">
    <citation type="journal article" date="2016" name="Nat. Commun.">
        <title>Thousands of microbial genomes shed light on interconnected biogeochemical processes in an aquifer system.</title>
        <authorList>
            <person name="Anantharaman K."/>
            <person name="Brown C.T."/>
            <person name="Hug L.A."/>
            <person name="Sharon I."/>
            <person name="Castelle C.J."/>
            <person name="Probst A.J."/>
            <person name="Thomas B.C."/>
            <person name="Singh A."/>
            <person name="Wilkins M.J."/>
            <person name="Karaoz U."/>
            <person name="Brodie E.L."/>
            <person name="Williams K.H."/>
            <person name="Hubbard S.S."/>
            <person name="Banfield J.F."/>
        </authorList>
    </citation>
    <scope>NUCLEOTIDE SEQUENCE [LARGE SCALE GENOMIC DNA]</scope>
</reference>